<dbReference type="PANTHER" id="PTHR24559">
    <property type="entry name" value="TRANSPOSON TY3-I GAG-POL POLYPROTEIN"/>
    <property type="match status" value="1"/>
</dbReference>
<keyword evidence="2" id="KW-1185">Reference proteome</keyword>
<dbReference type="InterPro" id="IPR053134">
    <property type="entry name" value="RNA-dir_DNA_polymerase"/>
</dbReference>
<dbReference type="SUPFAM" id="SSF53098">
    <property type="entry name" value="Ribonuclease H-like"/>
    <property type="match status" value="1"/>
</dbReference>
<proteinExistence type="predicted"/>
<accession>A0AAD2DGK4</accession>
<dbReference type="InterPro" id="IPR043502">
    <property type="entry name" value="DNA/RNA_pol_sf"/>
</dbReference>
<dbReference type="InterPro" id="IPR043128">
    <property type="entry name" value="Rev_trsase/Diguanyl_cyclase"/>
</dbReference>
<evidence type="ECO:0000313" key="1">
    <source>
        <dbReference type="EMBL" id="CAI9753657.1"/>
    </source>
</evidence>
<evidence type="ECO:0000313" key="2">
    <source>
        <dbReference type="Proteomes" id="UP000834106"/>
    </source>
</evidence>
<dbReference type="InterPro" id="IPR036397">
    <property type="entry name" value="RNaseH_sf"/>
</dbReference>
<dbReference type="Gene3D" id="3.10.10.10">
    <property type="entry name" value="HIV Type 1 Reverse Transcriptase, subunit A, domain 1"/>
    <property type="match status" value="1"/>
</dbReference>
<gene>
    <name evidence="1" type="ORF">FPE_LOCUS1088</name>
</gene>
<reference evidence="1" key="1">
    <citation type="submission" date="2023-05" db="EMBL/GenBank/DDBJ databases">
        <authorList>
            <person name="Huff M."/>
        </authorList>
    </citation>
    <scope>NUCLEOTIDE SEQUENCE</scope>
</reference>
<protein>
    <submittedName>
        <fullName evidence="1">Uncharacterized protein</fullName>
    </submittedName>
</protein>
<sequence>MTLGTYPAMVVILTNFLVVKTPMVYNTIYSRPLLNAVGAIPSTYHQVTKFPTSRSMGNVRGDQQSSRKCYIDSIWTKEPPPVMMLDLKPPRGRIEPLNTTKKILMAEGHEFGIGEDRDIQGIDPSVSQHHLGVLLGAKLIKQKKRNLTLERQAVVKDEVDKLMQVGFIREVHYPQMVSKRCPGKKLNGKWHMCVDYTGLNKVCPKDSYSLPRIDHLVDATSGHDRLSFLDAFSGYHRSTSERISKDAEASLLHGSSHGEGSGAGIIMIGPESEELEYSLRFEFPATNNDTEYEAVIIGLSLAARLGITSVDK</sequence>
<organism evidence="1 2">
    <name type="scientific">Fraxinus pennsylvanica</name>
    <dbReference type="NCBI Taxonomy" id="56036"/>
    <lineage>
        <taxon>Eukaryota</taxon>
        <taxon>Viridiplantae</taxon>
        <taxon>Streptophyta</taxon>
        <taxon>Embryophyta</taxon>
        <taxon>Tracheophyta</taxon>
        <taxon>Spermatophyta</taxon>
        <taxon>Magnoliopsida</taxon>
        <taxon>eudicotyledons</taxon>
        <taxon>Gunneridae</taxon>
        <taxon>Pentapetalae</taxon>
        <taxon>asterids</taxon>
        <taxon>lamiids</taxon>
        <taxon>Lamiales</taxon>
        <taxon>Oleaceae</taxon>
        <taxon>Oleeae</taxon>
        <taxon>Fraxinus</taxon>
    </lineage>
</organism>
<name>A0AAD2DGK4_9LAMI</name>
<dbReference type="AlphaFoldDB" id="A0AAD2DGK4"/>
<dbReference type="Gene3D" id="3.30.420.10">
    <property type="entry name" value="Ribonuclease H-like superfamily/Ribonuclease H"/>
    <property type="match status" value="1"/>
</dbReference>
<dbReference type="SUPFAM" id="SSF56672">
    <property type="entry name" value="DNA/RNA polymerases"/>
    <property type="match status" value="1"/>
</dbReference>
<dbReference type="GO" id="GO:0003676">
    <property type="term" value="F:nucleic acid binding"/>
    <property type="evidence" value="ECO:0007669"/>
    <property type="project" value="InterPro"/>
</dbReference>
<dbReference type="Proteomes" id="UP000834106">
    <property type="component" value="Chromosome 1"/>
</dbReference>
<dbReference type="PANTHER" id="PTHR24559:SF444">
    <property type="entry name" value="REVERSE TRANSCRIPTASE DOMAIN-CONTAINING PROTEIN"/>
    <property type="match status" value="1"/>
</dbReference>
<dbReference type="EMBL" id="OU503036">
    <property type="protein sequence ID" value="CAI9753657.1"/>
    <property type="molecule type" value="Genomic_DNA"/>
</dbReference>
<dbReference type="InterPro" id="IPR012337">
    <property type="entry name" value="RNaseH-like_sf"/>
</dbReference>
<dbReference type="Gene3D" id="3.30.70.270">
    <property type="match status" value="1"/>
</dbReference>